<keyword evidence="4" id="KW-1185">Reference proteome</keyword>
<dbReference type="Pfam" id="PF00994">
    <property type="entry name" value="MoCF_biosynth"/>
    <property type="match status" value="1"/>
</dbReference>
<dbReference type="Gene3D" id="3.90.950.20">
    <property type="entry name" value="CinA-like"/>
    <property type="match status" value="1"/>
</dbReference>
<dbReference type="NCBIfam" id="TIGR00177">
    <property type="entry name" value="molyb_syn"/>
    <property type="match status" value="1"/>
</dbReference>
<dbReference type="Gene3D" id="3.30.70.2860">
    <property type="match status" value="1"/>
</dbReference>
<dbReference type="NCBIfam" id="NF001813">
    <property type="entry name" value="PRK00549.1"/>
    <property type="match status" value="1"/>
</dbReference>
<evidence type="ECO:0000259" key="2">
    <source>
        <dbReference type="SMART" id="SM00852"/>
    </source>
</evidence>
<dbReference type="SUPFAM" id="SSF53218">
    <property type="entry name" value="Molybdenum cofactor biosynthesis proteins"/>
    <property type="match status" value="1"/>
</dbReference>
<dbReference type="Gene3D" id="3.40.980.10">
    <property type="entry name" value="MoaB/Mog-like domain"/>
    <property type="match status" value="1"/>
</dbReference>
<name>A0ABR8U6F5_9BACL</name>
<accession>A0ABR8U6F5</accession>
<dbReference type="PANTHER" id="PTHR13939:SF0">
    <property type="entry name" value="NMN AMIDOHYDROLASE-LIKE PROTEIN YFAY"/>
    <property type="match status" value="1"/>
</dbReference>
<dbReference type="InterPro" id="IPR050101">
    <property type="entry name" value="CinA"/>
</dbReference>
<evidence type="ECO:0000313" key="3">
    <source>
        <dbReference type="EMBL" id="MBD7983597.1"/>
    </source>
</evidence>
<gene>
    <name evidence="1" type="primary">cinA</name>
    <name evidence="3" type="ORF">H9649_03295</name>
</gene>
<dbReference type="RefSeq" id="WP_191693288.1">
    <property type="nucleotide sequence ID" value="NZ_JACSQN010000002.1"/>
</dbReference>
<dbReference type="SUPFAM" id="SSF142433">
    <property type="entry name" value="CinA-like"/>
    <property type="match status" value="1"/>
</dbReference>
<dbReference type="Pfam" id="PF18146">
    <property type="entry name" value="CinA_KH"/>
    <property type="match status" value="1"/>
</dbReference>
<sequence>MKAEIIAVGSELLLGQITNTNAQFISARLAEVGIDVYYHTVVGDNPLRLEKTIEIAQSRADLIIFTGGLGPTKDDLTKETIANMLHSELESDEIALRFIENYFKRSGRSMTENNKKQALVLSGSEVLENRFGMAPGMAFERDGQHYILLPGPPHEMRPMFENMAIPYLLNKLGKKEVIVSRVLKFYGIGEAELEFRVQSILAEQRNPTVAPLASSEAVTLRLTSKAHSVEEAHRLIEPVEKQIRMLVGKFIYGIDEETLATKAADLLKTKDLTIAAAESLTAGQFMAELASVPGISSSLNGGVVVYNEKAKVEQLNISKELLDQFGVVSAECAIALATQVKKKYSSTIGISLTGAAGPDPHDGEPMGTVWIGIAIGDNPVKTFKLQLSGSRNANRKRAVNFALYYLIIELQNADLDTILN</sequence>
<dbReference type="InterPro" id="IPR008136">
    <property type="entry name" value="CinA_C"/>
</dbReference>
<dbReference type="SMART" id="SM00852">
    <property type="entry name" value="MoCF_biosynth"/>
    <property type="match status" value="1"/>
</dbReference>
<dbReference type="HAMAP" id="MF_00226_B">
    <property type="entry name" value="CinA_B"/>
    <property type="match status" value="1"/>
</dbReference>
<dbReference type="PIRSF" id="PIRSF006728">
    <property type="entry name" value="CinA"/>
    <property type="match status" value="1"/>
</dbReference>
<evidence type="ECO:0000313" key="4">
    <source>
        <dbReference type="Proteomes" id="UP000626786"/>
    </source>
</evidence>
<dbReference type="InterPro" id="IPR036653">
    <property type="entry name" value="CinA-like_C"/>
</dbReference>
<dbReference type="Pfam" id="PF02464">
    <property type="entry name" value="CinA"/>
    <property type="match status" value="1"/>
</dbReference>
<reference evidence="3 4" key="1">
    <citation type="submission" date="2020-08" db="EMBL/GenBank/DDBJ databases">
        <title>A Genomic Blueprint of the Chicken Gut Microbiome.</title>
        <authorList>
            <person name="Gilroy R."/>
            <person name="Ravi A."/>
            <person name="Getino M."/>
            <person name="Pursley I."/>
            <person name="Horton D.L."/>
            <person name="Alikhan N.-F."/>
            <person name="Baker D."/>
            <person name="Gharbi K."/>
            <person name="Hall N."/>
            <person name="Watson M."/>
            <person name="Adriaenssens E.M."/>
            <person name="Foster-Nyarko E."/>
            <person name="Jarju S."/>
            <person name="Secka A."/>
            <person name="Antonio M."/>
            <person name="Oren A."/>
            <person name="Chaudhuri R."/>
            <person name="La Ragione R.M."/>
            <person name="Hildebrand F."/>
            <person name="Pallen M.J."/>
        </authorList>
    </citation>
    <scope>NUCLEOTIDE SEQUENCE [LARGE SCALE GENOMIC DNA]</scope>
    <source>
        <strain evidence="3 4">Sa2YVA2</strain>
    </source>
</reference>
<dbReference type="CDD" id="cd00885">
    <property type="entry name" value="cinA"/>
    <property type="match status" value="1"/>
</dbReference>
<dbReference type="NCBIfam" id="TIGR00199">
    <property type="entry name" value="PncC_domain"/>
    <property type="match status" value="1"/>
</dbReference>
<dbReference type="InterPro" id="IPR001453">
    <property type="entry name" value="MoaB/Mog_dom"/>
</dbReference>
<comment type="similarity">
    <text evidence="1">Belongs to the CinA family.</text>
</comment>
<dbReference type="InterPro" id="IPR041424">
    <property type="entry name" value="CinA_KH"/>
</dbReference>
<dbReference type="Proteomes" id="UP000626786">
    <property type="component" value="Unassembled WGS sequence"/>
</dbReference>
<dbReference type="InterPro" id="IPR036425">
    <property type="entry name" value="MoaB/Mog-like_dom_sf"/>
</dbReference>
<dbReference type="NCBIfam" id="TIGR00200">
    <property type="entry name" value="cinA_nterm"/>
    <property type="match status" value="1"/>
</dbReference>
<dbReference type="PANTHER" id="PTHR13939">
    <property type="entry name" value="NICOTINAMIDE-NUCLEOTIDE AMIDOHYDROLASE PNCC"/>
    <property type="match status" value="1"/>
</dbReference>
<organism evidence="3 4">
    <name type="scientific">Sporosarcina quadrami</name>
    <dbReference type="NCBI Taxonomy" id="2762234"/>
    <lineage>
        <taxon>Bacteria</taxon>
        <taxon>Bacillati</taxon>
        <taxon>Bacillota</taxon>
        <taxon>Bacilli</taxon>
        <taxon>Bacillales</taxon>
        <taxon>Caryophanaceae</taxon>
        <taxon>Sporosarcina</taxon>
    </lineage>
</organism>
<feature type="domain" description="MoaB/Mog" evidence="2">
    <location>
        <begin position="4"/>
        <end position="171"/>
    </location>
</feature>
<dbReference type="EMBL" id="JACSQN010000002">
    <property type="protein sequence ID" value="MBD7983597.1"/>
    <property type="molecule type" value="Genomic_DNA"/>
</dbReference>
<proteinExistence type="inferred from homology"/>
<comment type="caution">
    <text evidence="3">The sequence shown here is derived from an EMBL/GenBank/DDBJ whole genome shotgun (WGS) entry which is preliminary data.</text>
</comment>
<evidence type="ECO:0000256" key="1">
    <source>
        <dbReference type="HAMAP-Rule" id="MF_00226"/>
    </source>
</evidence>
<dbReference type="InterPro" id="IPR008135">
    <property type="entry name" value="Competence-induced_CinA"/>
</dbReference>
<protein>
    <recommendedName>
        <fullName evidence="1">Putative competence-damage inducible protein</fullName>
    </recommendedName>
</protein>